<gene>
    <name evidence="2" type="ORF">GCM10023307_25110</name>
</gene>
<evidence type="ECO:0000256" key="1">
    <source>
        <dbReference type="SAM" id="SignalP"/>
    </source>
</evidence>
<dbReference type="RefSeq" id="WP_345303685.1">
    <property type="nucleotide sequence ID" value="NZ_BAABJE010000014.1"/>
</dbReference>
<reference evidence="3" key="1">
    <citation type="journal article" date="2019" name="Int. J. Syst. Evol. Microbiol.">
        <title>The Global Catalogue of Microorganisms (GCM) 10K type strain sequencing project: providing services to taxonomists for standard genome sequencing and annotation.</title>
        <authorList>
            <consortium name="The Broad Institute Genomics Platform"/>
            <consortium name="The Broad Institute Genome Sequencing Center for Infectious Disease"/>
            <person name="Wu L."/>
            <person name="Ma J."/>
        </authorList>
    </citation>
    <scope>NUCLEOTIDE SEQUENCE [LARGE SCALE GENOMIC DNA]</scope>
    <source>
        <strain evidence="3">JCM 18204</strain>
    </source>
</reference>
<keyword evidence="1" id="KW-0732">Signal</keyword>
<proteinExistence type="predicted"/>
<feature type="signal peptide" evidence="1">
    <location>
        <begin position="1"/>
        <end position="23"/>
    </location>
</feature>
<accession>A0ABP9BN73</accession>
<name>A0ABP9BN73_9GAMM</name>
<feature type="chain" id="PRO_5045668255" description="DUF4124 domain-containing protein" evidence="1">
    <location>
        <begin position="24"/>
        <end position="141"/>
    </location>
</feature>
<protein>
    <recommendedName>
        <fullName evidence="4">DUF4124 domain-containing protein</fullName>
    </recommendedName>
</protein>
<organism evidence="2 3">
    <name type="scientific">Lysobacter hankyongensis</name>
    <dbReference type="NCBI Taxonomy" id="1176535"/>
    <lineage>
        <taxon>Bacteria</taxon>
        <taxon>Pseudomonadati</taxon>
        <taxon>Pseudomonadota</taxon>
        <taxon>Gammaproteobacteria</taxon>
        <taxon>Lysobacterales</taxon>
        <taxon>Lysobacteraceae</taxon>
        <taxon>Lysobacter</taxon>
    </lineage>
</organism>
<dbReference type="Proteomes" id="UP001499959">
    <property type="component" value="Unassembled WGS sequence"/>
</dbReference>
<evidence type="ECO:0008006" key="4">
    <source>
        <dbReference type="Google" id="ProtNLM"/>
    </source>
</evidence>
<comment type="caution">
    <text evidence="2">The sequence shown here is derived from an EMBL/GenBank/DDBJ whole genome shotgun (WGS) entry which is preliminary data.</text>
</comment>
<dbReference type="EMBL" id="BAABJE010000014">
    <property type="protein sequence ID" value="GAA4798070.1"/>
    <property type="molecule type" value="Genomic_DNA"/>
</dbReference>
<evidence type="ECO:0000313" key="3">
    <source>
        <dbReference type="Proteomes" id="UP001499959"/>
    </source>
</evidence>
<evidence type="ECO:0000313" key="2">
    <source>
        <dbReference type="EMBL" id="GAA4798070.1"/>
    </source>
</evidence>
<keyword evidence="3" id="KW-1185">Reference proteome</keyword>
<sequence length="141" mass="15200">MHLFGSSFAALALSFFLLPAAHAASQTIHVCVDGRGAKTYQDAPCTGLQRTLATREYAVATPDPALLKRSREIEAEMDRRNRGGGGRVAVVRGAARKPAGPSPCEAAKAKRKATLDRVGFKRNFDLLSQLDNEVWAVCKGF</sequence>